<dbReference type="InterPro" id="IPR003439">
    <property type="entry name" value="ABC_transporter-like_ATP-bd"/>
</dbReference>
<keyword evidence="1" id="KW-0813">Transport</keyword>
<protein>
    <submittedName>
        <fullName evidence="5">Nitrate ABC transporter ATP-binding protein</fullName>
    </submittedName>
</protein>
<dbReference type="SMART" id="SM00382">
    <property type="entry name" value="AAA"/>
    <property type="match status" value="1"/>
</dbReference>
<feature type="domain" description="ABC transporter" evidence="4">
    <location>
        <begin position="7"/>
        <end position="234"/>
    </location>
</feature>
<keyword evidence="3 5" id="KW-0067">ATP-binding</keyword>
<dbReference type="PANTHER" id="PTHR42788">
    <property type="entry name" value="TAURINE IMPORT ATP-BINDING PROTEIN-RELATED"/>
    <property type="match status" value="1"/>
</dbReference>
<gene>
    <name evidence="5" type="ORF">AZI86_13990</name>
</gene>
<dbReference type="Proteomes" id="UP000075320">
    <property type="component" value="Unassembled WGS sequence"/>
</dbReference>
<evidence type="ECO:0000313" key="5">
    <source>
        <dbReference type="EMBL" id="KYG63921.1"/>
    </source>
</evidence>
<dbReference type="InterPro" id="IPR017871">
    <property type="entry name" value="ABC_transporter-like_CS"/>
</dbReference>
<dbReference type="Gene3D" id="3.40.50.300">
    <property type="entry name" value="P-loop containing nucleotide triphosphate hydrolases"/>
    <property type="match status" value="1"/>
</dbReference>
<sequence>MKTNTAIHIRDVSKAFASEKLFQSLDLEIDTGEFVTLLGSSGCGKTTVLRMLAGLDSPTSGQIHIPDPLKQSTSYVFQDANLLPWKTVTENVALPFQVGSLKDKYSVTQIQEISRNALAKVHLEKAAHLFPHELSGGMKMRVSLARAIATSPKLLLMDEPFAALDEVTRFEMQNQLLELWQTEKMTIVFVTHSLFEAAYLSQRVVLMKKSGSINQIKLDLPEKRDEKLRTSEKMIHIVQDLSERFRA</sequence>
<evidence type="ECO:0000256" key="2">
    <source>
        <dbReference type="ARBA" id="ARBA00022741"/>
    </source>
</evidence>
<proteinExistence type="predicted"/>
<dbReference type="RefSeq" id="WP_061835815.1">
    <property type="nucleotide sequence ID" value="NZ_LUKE01000003.1"/>
</dbReference>
<dbReference type="SUPFAM" id="SSF52540">
    <property type="entry name" value="P-loop containing nucleoside triphosphate hydrolases"/>
    <property type="match status" value="1"/>
</dbReference>
<dbReference type="AlphaFoldDB" id="A0A150WK57"/>
<dbReference type="PROSITE" id="PS00211">
    <property type="entry name" value="ABC_TRANSPORTER_1"/>
    <property type="match status" value="1"/>
</dbReference>
<dbReference type="EMBL" id="LUKE01000003">
    <property type="protein sequence ID" value="KYG63921.1"/>
    <property type="molecule type" value="Genomic_DNA"/>
</dbReference>
<dbReference type="GO" id="GO:0005524">
    <property type="term" value="F:ATP binding"/>
    <property type="evidence" value="ECO:0007669"/>
    <property type="project" value="UniProtKB-KW"/>
</dbReference>
<dbReference type="InterPro" id="IPR003593">
    <property type="entry name" value="AAA+_ATPase"/>
</dbReference>
<evidence type="ECO:0000256" key="3">
    <source>
        <dbReference type="ARBA" id="ARBA00022840"/>
    </source>
</evidence>
<dbReference type="CDD" id="cd03293">
    <property type="entry name" value="ABC_NrtD_SsuB_transporters"/>
    <property type="match status" value="1"/>
</dbReference>
<dbReference type="Pfam" id="PF00005">
    <property type="entry name" value="ABC_tran"/>
    <property type="match status" value="1"/>
</dbReference>
<keyword evidence="6" id="KW-1185">Reference proteome</keyword>
<evidence type="ECO:0000313" key="6">
    <source>
        <dbReference type="Proteomes" id="UP000075320"/>
    </source>
</evidence>
<reference evidence="5 6" key="1">
    <citation type="submission" date="2016-03" db="EMBL/GenBank/DDBJ databases">
        <authorList>
            <person name="Ploux O."/>
        </authorList>
    </citation>
    <scope>NUCLEOTIDE SEQUENCE [LARGE SCALE GENOMIC DNA]</scope>
    <source>
        <strain evidence="5 6">R0</strain>
    </source>
</reference>
<keyword evidence="2" id="KW-0547">Nucleotide-binding</keyword>
<comment type="caution">
    <text evidence="5">The sequence shown here is derived from an EMBL/GenBank/DDBJ whole genome shotgun (WGS) entry which is preliminary data.</text>
</comment>
<dbReference type="InterPro" id="IPR027417">
    <property type="entry name" value="P-loop_NTPase"/>
</dbReference>
<accession>A0A150WK57</accession>
<dbReference type="OrthoDB" id="5293185at2"/>
<evidence type="ECO:0000259" key="4">
    <source>
        <dbReference type="PROSITE" id="PS50893"/>
    </source>
</evidence>
<dbReference type="InterPro" id="IPR050166">
    <property type="entry name" value="ABC_transporter_ATP-bind"/>
</dbReference>
<dbReference type="PROSITE" id="PS50893">
    <property type="entry name" value="ABC_TRANSPORTER_2"/>
    <property type="match status" value="1"/>
</dbReference>
<dbReference type="GO" id="GO:0016887">
    <property type="term" value="F:ATP hydrolysis activity"/>
    <property type="evidence" value="ECO:0007669"/>
    <property type="project" value="InterPro"/>
</dbReference>
<evidence type="ECO:0000256" key="1">
    <source>
        <dbReference type="ARBA" id="ARBA00022448"/>
    </source>
</evidence>
<organism evidence="5 6">
    <name type="scientific">Bdellovibrio bacteriovorus</name>
    <dbReference type="NCBI Taxonomy" id="959"/>
    <lineage>
        <taxon>Bacteria</taxon>
        <taxon>Pseudomonadati</taxon>
        <taxon>Bdellovibrionota</taxon>
        <taxon>Bdellovibrionia</taxon>
        <taxon>Bdellovibrionales</taxon>
        <taxon>Pseudobdellovibrionaceae</taxon>
        <taxon>Bdellovibrio</taxon>
    </lineage>
</organism>
<name>A0A150WK57_BDEBC</name>
<dbReference type="PANTHER" id="PTHR42788:SF19">
    <property type="entry name" value="ALIPHATIC SULFONATES IMPORT ATP-BINDING PROTEIN SSUB 2"/>
    <property type="match status" value="1"/>
</dbReference>